<reference evidence="2" key="1">
    <citation type="submission" date="2023-04" db="EMBL/GenBank/DDBJ databases">
        <title>Complete genome sequence of Temperatibacter marinus.</title>
        <authorList>
            <person name="Rong J.-C."/>
            <person name="Yi M.-L."/>
            <person name="Zhao Q."/>
        </authorList>
    </citation>
    <scope>NUCLEOTIDE SEQUENCE</scope>
    <source>
        <strain evidence="2">NBRC 110045</strain>
    </source>
</reference>
<dbReference type="Gene3D" id="3.40.190.10">
    <property type="entry name" value="Periplasmic binding protein-like II"/>
    <property type="match status" value="2"/>
</dbReference>
<keyword evidence="1" id="KW-0812">Transmembrane</keyword>
<evidence type="ECO:0000313" key="3">
    <source>
        <dbReference type="Proteomes" id="UP001268683"/>
    </source>
</evidence>
<dbReference type="KEGG" id="tmk:QGN29_02430"/>
<sequence>MKDSFSHKRSPIRAWFEFEHGLIVTTLFISMIFSFPLRAIQHENDQTLVILHNNFLSKDGRRKNDPYGPGVTVLQQAAKRARVGLMWRVYNGAEAFETQAIANLCTAGLIRTSLREKTLIFSAPIGYISTYFLTTNRTNRTLDHYKNFSTLLAKNTKEFLLISGASKGAYLEELFVKYTVEKQKISPQRLLRSIMRDPSLYTLVSEDTVNYLKQNKHYAEAFSFRNDFDDLQHNRVPYRLACTKETSQALLQRLNKALQTIVVE</sequence>
<dbReference type="SUPFAM" id="SSF53850">
    <property type="entry name" value="Periplasmic binding protein-like II"/>
    <property type="match status" value="1"/>
</dbReference>
<keyword evidence="1" id="KW-0472">Membrane</keyword>
<protein>
    <submittedName>
        <fullName evidence="2">Uncharacterized protein</fullName>
    </submittedName>
</protein>
<organism evidence="2 3">
    <name type="scientific">Temperatibacter marinus</name>
    <dbReference type="NCBI Taxonomy" id="1456591"/>
    <lineage>
        <taxon>Bacteria</taxon>
        <taxon>Pseudomonadati</taxon>
        <taxon>Pseudomonadota</taxon>
        <taxon>Alphaproteobacteria</taxon>
        <taxon>Kordiimonadales</taxon>
        <taxon>Temperatibacteraceae</taxon>
        <taxon>Temperatibacter</taxon>
    </lineage>
</organism>
<accession>A0AA52EJ42</accession>
<dbReference type="AlphaFoldDB" id="A0AA52EJ42"/>
<evidence type="ECO:0000256" key="1">
    <source>
        <dbReference type="SAM" id="Phobius"/>
    </source>
</evidence>
<dbReference type="EMBL" id="CP123872">
    <property type="protein sequence ID" value="WND03224.1"/>
    <property type="molecule type" value="Genomic_DNA"/>
</dbReference>
<evidence type="ECO:0000313" key="2">
    <source>
        <dbReference type="EMBL" id="WND03224.1"/>
    </source>
</evidence>
<dbReference type="Proteomes" id="UP001268683">
    <property type="component" value="Chromosome"/>
</dbReference>
<gene>
    <name evidence="2" type="ORF">QGN29_02430</name>
</gene>
<dbReference type="RefSeq" id="WP_310799074.1">
    <property type="nucleotide sequence ID" value="NZ_CP123872.1"/>
</dbReference>
<name>A0AA52EJ42_9PROT</name>
<feature type="transmembrane region" description="Helical" evidence="1">
    <location>
        <begin position="21"/>
        <end position="40"/>
    </location>
</feature>
<proteinExistence type="predicted"/>
<keyword evidence="3" id="KW-1185">Reference proteome</keyword>
<keyword evidence="1" id="KW-1133">Transmembrane helix</keyword>